<proteinExistence type="predicted"/>
<feature type="domain" description="Bromo" evidence="17">
    <location>
        <begin position="652"/>
        <end position="722"/>
    </location>
</feature>
<feature type="coiled-coil region" evidence="15">
    <location>
        <begin position="98"/>
        <end position="166"/>
    </location>
</feature>
<evidence type="ECO:0000256" key="13">
    <source>
        <dbReference type="ARBA" id="ARBA00070695"/>
    </source>
</evidence>
<evidence type="ECO:0000256" key="8">
    <source>
        <dbReference type="ARBA" id="ARBA00023015"/>
    </source>
</evidence>
<evidence type="ECO:0000256" key="1">
    <source>
        <dbReference type="ARBA" id="ARBA00004123"/>
    </source>
</evidence>
<keyword evidence="19" id="KW-1185">Reference proteome</keyword>
<gene>
    <name evidence="18" type="ORF">CCH79_00005812</name>
</gene>
<evidence type="ECO:0000256" key="5">
    <source>
        <dbReference type="ARBA" id="ARBA00022843"/>
    </source>
</evidence>
<evidence type="ECO:0000256" key="6">
    <source>
        <dbReference type="ARBA" id="ARBA00022853"/>
    </source>
</evidence>
<dbReference type="EMBL" id="NHOQ01001578">
    <property type="protein sequence ID" value="PWA23554.1"/>
    <property type="molecule type" value="Genomic_DNA"/>
</dbReference>
<feature type="compositionally biased region" description="Low complexity" evidence="16">
    <location>
        <begin position="425"/>
        <end position="436"/>
    </location>
</feature>
<evidence type="ECO:0000256" key="14">
    <source>
        <dbReference type="PROSITE-ProRule" id="PRU00035"/>
    </source>
</evidence>
<dbReference type="PANTHER" id="PTHR15398">
    <property type="entry name" value="BROMODOMAIN-CONTAINING PROTEIN 8"/>
    <property type="match status" value="1"/>
</dbReference>
<feature type="compositionally biased region" description="Low complexity" evidence="16">
    <location>
        <begin position="466"/>
        <end position="488"/>
    </location>
</feature>
<dbReference type="SMART" id="SM00297">
    <property type="entry name" value="BROMO"/>
    <property type="match status" value="1"/>
</dbReference>
<dbReference type="AlphaFoldDB" id="A0A315VKS9"/>
<dbReference type="Gene3D" id="1.20.920.10">
    <property type="entry name" value="Bromodomain-like"/>
    <property type="match status" value="1"/>
</dbReference>
<dbReference type="GO" id="GO:0035267">
    <property type="term" value="C:NuA4 histone acetyltransferase complex"/>
    <property type="evidence" value="ECO:0007669"/>
    <property type="project" value="TreeGrafter"/>
</dbReference>
<evidence type="ECO:0000256" key="7">
    <source>
        <dbReference type="ARBA" id="ARBA00022990"/>
    </source>
</evidence>
<dbReference type="InterPro" id="IPR036427">
    <property type="entry name" value="Bromodomain-like_sf"/>
</dbReference>
<keyword evidence="9 15" id="KW-0175">Coiled coil</keyword>
<dbReference type="PANTHER" id="PTHR15398:SF4">
    <property type="entry name" value="BROMODOMAIN-CONTAINING PROTEIN 8 ISOFORM X1"/>
    <property type="match status" value="1"/>
</dbReference>
<evidence type="ECO:0000313" key="19">
    <source>
        <dbReference type="Proteomes" id="UP000250572"/>
    </source>
</evidence>
<keyword evidence="3" id="KW-0597">Phosphoprotein</keyword>
<dbReference type="Pfam" id="PF00439">
    <property type="entry name" value="Bromodomain"/>
    <property type="match status" value="1"/>
</dbReference>
<keyword evidence="11" id="KW-0804">Transcription</keyword>
<dbReference type="FunFam" id="1.20.920.10:FF:000016">
    <property type="entry name" value="bromodomain-containing protein 8 isoform X1"/>
    <property type="match status" value="1"/>
</dbReference>
<name>A0A315VKS9_GAMAF</name>
<keyword evidence="5" id="KW-0832">Ubl conjugation</keyword>
<dbReference type="GO" id="GO:0005634">
    <property type="term" value="C:nucleus"/>
    <property type="evidence" value="ECO:0007669"/>
    <property type="project" value="UniProtKB-SubCell"/>
</dbReference>
<feature type="region of interest" description="Disordered" evidence="16">
    <location>
        <begin position="755"/>
        <end position="776"/>
    </location>
</feature>
<evidence type="ECO:0000313" key="18">
    <source>
        <dbReference type="EMBL" id="PWA23554.1"/>
    </source>
</evidence>
<dbReference type="PRINTS" id="PR00503">
    <property type="entry name" value="BROMODOMAIN"/>
</dbReference>
<dbReference type="PROSITE" id="PS50014">
    <property type="entry name" value="BROMODOMAIN_2"/>
    <property type="match status" value="1"/>
</dbReference>
<dbReference type="SUPFAM" id="SSF47370">
    <property type="entry name" value="Bromodomain"/>
    <property type="match status" value="1"/>
</dbReference>
<dbReference type="InterPro" id="IPR037966">
    <property type="entry name" value="Brd8_Bromo_dom"/>
</dbReference>
<evidence type="ECO:0000259" key="17">
    <source>
        <dbReference type="PROSITE" id="PS50014"/>
    </source>
</evidence>
<evidence type="ECO:0000256" key="10">
    <source>
        <dbReference type="ARBA" id="ARBA00023117"/>
    </source>
</evidence>
<sequence length="824" mass="88731">MASGIGKHKILNVGPTEPWSIREKLCLASSVMRSGDQNWVSVSRAIKPFSEPGRPPDWFSQKHCASQYSELLEATEAPKRKRGEKGEVVETIEDVIVRRLTTERIEELKRLQRDTQEQYRKLKKEVELIQTGHMDSQLKDLWAEITQKKKQEEEEAEQKRKATEMAYQARQAMKNTPKRLPSVTVRSPLGVSPSTHDAQADSVAPTPPMDTEGVPSEDTAVHSAAQGVGVFLPAAEPPVSGPKDGGLAPLAEDSPQKRLLTQKATPPPSPLLSELLKKGNLISASPRLVSEGDTTTSLTNGVQTAAAAAALAPGHEVFTEGDADAAVKAELSEETGLADEDLVAVSYMGDELDLETVGDIIAIIEEKVDDSVEALDAAAVEAALSLCEEAVSEGHTLPGPWETQDLKPSEPPVQHAASAQENQDASAAPAPSSGGPDTQSQPDIKKEEQFKGSGEGTEAAGSDVNSSLASDDGAAGSEVAEEAVAGAKEAAEATVKTEGEDWSQPEPNPPCLDSEDSSVSGKECKVTHINTSASTDGAYLHGKPDSVCFSLEVKEEEGGSEGDPDDGMELKEDCGEGEGPYLSEVERAASESEDGYGPPSQRYTVDSLASSPASSSQLSTCGEDQEAVQAQKIWKKAIMLVWRAAANHRCDAGCRYASVFLQPVSDDIAPGYHSIVHRPMDLSAIKKNIESGVIRTTAEFQRDIMLMFQNAIMYNSSDHDVYHMALEMQRDVLEHVQQFLATQLIMQTSESAISAKSLRGREGNRKPGEPAEKDSVPMASPAFLLSLFVSIQVLPSDLTRTRSERKHHSLRPHVTLFFFTGTKH</sequence>
<feature type="compositionally biased region" description="Acidic residues" evidence="16">
    <location>
        <begin position="558"/>
        <end position="567"/>
    </location>
</feature>
<reference evidence="18 19" key="1">
    <citation type="journal article" date="2018" name="G3 (Bethesda)">
        <title>A High-Quality Reference Genome for the Invasive Mosquitofish Gambusia affinis Using a Chicago Library.</title>
        <authorList>
            <person name="Hoffberg S.L."/>
            <person name="Troendle N.J."/>
            <person name="Glenn T.C."/>
            <person name="Mahmud O."/>
            <person name="Louha S."/>
            <person name="Chalopin D."/>
            <person name="Bennetzen J.L."/>
            <person name="Mauricio R."/>
        </authorList>
    </citation>
    <scope>NUCLEOTIDE SEQUENCE [LARGE SCALE GENOMIC DNA]</scope>
    <source>
        <strain evidence="18">NE01/NJP1002.9</strain>
        <tissue evidence="18">Muscle</tissue>
    </source>
</reference>
<keyword evidence="7" id="KW-0007">Acetylation</keyword>
<keyword evidence="12" id="KW-0539">Nucleus</keyword>
<dbReference type="GO" id="GO:0006325">
    <property type="term" value="P:chromatin organization"/>
    <property type="evidence" value="ECO:0007669"/>
    <property type="project" value="UniProtKB-KW"/>
</dbReference>
<comment type="caution">
    <text evidence="18">The sequence shown here is derived from an EMBL/GenBank/DDBJ whole genome shotgun (WGS) entry which is preliminary data.</text>
</comment>
<keyword evidence="6" id="KW-0156">Chromatin regulator</keyword>
<evidence type="ECO:0000256" key="4">
    <source>
        <dbReference type="ARBA" id="ARBA00022604"/>
    </source>
</evidence>
<evidence type="ECO:0000256" key="3">
    <source>
        <dbReference type="ARBA" id="ARBA00022553"/>
    </source>
</evidence>
<evidence type="ECO:0000256" key="9">
    <source>
        <dbReference type="ARBA" id="ARBA00023054"/>
    </source>
</evidence>
<keyword evidence="2" id="KW-1017">Isopeptide bond</keyword>
<protein>
    <recommendedName>
        <fullName evidence="13">Bromodomain-containing protein 8</fullName>
    </recommendedName>
</protein>
<comment type="subcellular location">
    <subcellularLocation>
        <location evidence="1">Nucleus</location>
    </subcellularLocation>
</comment>
<dbReference type="InterPro" id="IPR001487">
    <property type="entry name" value="Bromodomain"/>
</dbReference>
<feature type="region of interest" description="Disordered" evidence="16">
    <location>
        <begin position="170"/>
        <end position="218"/>
    </location>
</feature>
<evidence type="ECO:0000256" key="2">
    <source>
        <dbReference type="ARBA" id="ARBA00022499"/>
    </source>
</evidence>
<keyword evidence="10 14" id="KW-0103">Bromodomain</keyword>
<feature type="compositionally biased region" description="Basic and acidic residues" evidence="16">
    <location>
        <begin position="489"/>
        <end position="499"/>
    </location>
</feature>
<keyword evidence="8" id="KW-0805">Transcription regulation</keyword>
<feature type="region of interest" description="Disordered" evidence="16">
    <location>
        <begin position="394"/>
        <end position="523"/>
    </location>
</feature>
<dbReference type="STRING" id="33528.ENSGAFP00000001463"/>
<evidence type="ECO:0000256" key="15">
    <source>
        <dbReference type="SAM" id="Coils"/>
    </source>
</evidence>
<dbReference type="Proteomes" id="UP000250572">
    <property type="component" value="Unassembled WGS sequence"/>
</dbReference>
<evidence type="ECO:0000256" key="16">
    <source>
        <dbReference type="SAM" id="MobiDB-lite"/>
    </source>
</evidence>
<feature type="compositionally biased region" description="Basic and acidic residues" evidence="16">
    <location>
        <begin position="759"/>
        <end position="775"/>
    </location>
</feature>
<keyword evidence="4" id="KW-0341">Growth regulation</keyword>
<feature type="region of interest" description="Disordered" evidence="16">
    <location>
        <begin position="554"/>
        <end position="622"/>
    </location>
</feature>
<organism evidence="18 19">
    <name type="scientific">Gambusia affinis</name>
    <name type="common">Western mosquitofish</name>
    <name type="synonym">Heterandria affinis</name>
    <dbReference type="NCBI Taxonomy" id="33528"/>
    <lineage>
        <taxon>Eukaryota</taxon>
        <taxon>Metazoa</taxon>
        <taxon>Chordata</taxon>
        <taxon>Craniata</taxon>
        <taxon>Vertebrata</taxon>
        <taxon>Euteleostomi</taxon>
        <taxon>Actinopterygii</taxon>
        <taxon>Neopterygii</taxon>
        <taxon>Teleostei</taxon>
        <taxon>Neoteleostei</taxon>
        <taxon>Acanthomorphata</taxon>
        <taxon>Ovalentaria</taxon>
        <taxon>Atherinomorphae</taxon>
        <taxon>Cyprinodontiformes</taxon>
        <taxon>Poeciliidae</taxon>
        <taxon>Poeciliinae</taxon>
        <taxon>Gambusia</taxon>
    </lineage>
</organism>
<evidence type="ECO:0000256" key="12">
    <source>
        <dbReference type="ARBA" id="ARBA00023242"/>
    </source>
</evidence>
<feature type="compositionally biased region" description="Low complexity" evidence="16">
    <location>
        <begin position="607"/>
        <end position="619"/>
    </location>
</feature>
<dbReference type="CDD" id="cd05507">
    <property type="entry name" value="Bromo_brd8_like"/>
    <property type="match status" value="1"/>
</dbReference>
<evidence type="ECO:0000256" key="11">
    <source>
        <dbReference type="ARBA" id="ARBA00023163"/>
    </source>
</evidence>
<accession>A0A315VKS9</accession>